<sequence length="110" mass="12445">MNVKHLPDDSVSLYGFYTGTKREWQKVPVIKAEVYSDQMVADFGAKSKTSVQGGGGLRPRWKSKDGTIYEWDFQHGAVEKYNKRGKHLGEFDHETGTQNKAADPTRKVEP</sequence>
<name>A0AB39I038_9PSED</name>
<gene>
    <name evidence="3" type="ORF">AB4Y39_20525</name>
</gene>
<dbReference type="RefSeq" id="WP_231353354.1">
    <property type="nucleotide sequence ID" value="NZ_CP162607.1"/>
</dbReference>
<dbReference type="GO" id="GO:0003723">
    <property type="term" value="F:RNA binding"/>
    <property type="evidence" value="ECO:0007669"/>
    <property type="project" value="InterPro"/>
</dbReference>
<proteinExistence type="predicted"/>
<dbReference type="GO" id="GO:0043022">
    <property type="term" value="F:ribosome binding"/>
    <property type="evidence" value="ECO:0007669"/>
    <property type="project" value="InterPro"/>
</dbReference>
<dbReference type="Pfam" id="PF09000">
    <property type="entry name" value="Cytotoxic"/>
    <property type="match status" value="1"/>
</dbReference>
<evidence type="ECO:0000313" key="3">
    <source>
        <dbReference type="EMBL" id="XDK36070.1"/>
    </source>
</evidence>
<dbReference type="EMBL" id="CP162607">
    <property type="protein sequence ID" value="XDK36070.1"/>
    <property type="molecule type" value="Genomic_DNA"/>
</dbReference>
<dbReference type="InterPro" id="IPR009105">
    <property type="entry name" value="Colicin_E3_ribonuclease"/>
</dbReference>
<reference evidence="3" key="1">
    <citation type="submission" date="2024-07" db="EMBL/GenBank/DDBJ databases">
        <title>Identification and characteristics of a novel species of coltsfoot's symbiotic bacteria.</title>
        <authorList>
            <person name="Juszczyk A."/>
            <person name="Jasielczuk I."/>
            <person name="Gurgul A."/>
            <person name="Rogala M."/>
            <person name="Kowalczyk A."/>
            <person name="Szmatola T."/>
            <person name="Kosecka-Strojek M."/>
            <person name="Arent Z."/>
            <person name="Latowski D."/>
        </authorList>
    </citation>
    <scope>NUCLEOTIDE SEQUENCE</scope>
    <source>
        <strain evidence="3">Hg7Tf</strain>
    </source>
</reference>
<dbReference type="InterPro" id="IPR036725">
    <property type="entry name" value="ColE3_ribonuclease_sf"/>
</dbReference>
<organism evidence="3">
    <name type="scientific">Pseudomonas sp. Hg7Tf</name>
    <dbReference type="NCBI Taxonomy" id="3236988"/>
    <lineage>
        <taxon>Bacteria</taxon>
        <taxon>Pseudomonadati</taxon>
        <taxon>Pseudomonadota</taxon>
        <taxon>Gammaproteobacteria</taxon>
        <taxon>Pseudomonadales</taxon>
        <taxon>Pseudomonadaceae</taxon>
        <taxon>Pseudomonas</taxon>
    </lineage>
</organism>
<feature type="compositionally biased region" description="Basic and acidic residues" evidence="1">
    <location>
        <begin position="84"/>
        <end position="95"/>
    </location>
</feature>
<protein>
    <submittedName>
        <fullName evidence="3">Colicin E3/pyocin S6 family cytotoxin</fullName>
    </submittedName>
</protein>
<dbReference type="Gene3D" id="3.10.380.10">
    <property type="entry name" value="Colicin E3-like ribonuclease domain"/>
    <property type="match status" value="1"/>
</dbReference>
<feature type="region of interest" description="Disordered" evidence="1">
    <location>
        <begin position="84"/>
        <end position="110"/>
    </location>
</feature>
<feature type="domain" description="Colicin E3-like ribonuclease" evidence="2">
    <location>
        <begin position="45"/>
        <end position="109"/>
    </location>
</feature>
<accession>A0AB39I038</accession>
<dbReference type="GO" id="GO:0016788">
    <property type="term" value="F:hydrolase activity, acting on ester bonds"/>
    <property type="evidence" value="ECO:0007669"/>
    <property type="project" value="InterPro"/>
</dbReference>
<evidence type="ECO:0000256" key="1">
    <source>
        <dbReference type="SAM" id="MobiDB-lite"/>
    </source>
</evidence>
<evidence type="ECO:0000259" key="2">
    <source>
        <dbReference type="Pfam" id="PF09000"/>
    </source>
</evidence>
<dbReference type="SUPFAM" id="SSF63840">
    <property type="entry name" value="Ribonuclease domain of colicin E3"/>
    <property type="match status" value="1"/>
</dbReference>
<dbReference type="AlphaFoldDB" id="A0AB39I038"/>